<protein>
    <submittedName>
        <fullName evidence="1">Uncharacterized protein</fullName>
    </submittedName>
</protein>
<reference evidence="1 2" key="1">
    <citation type="submission" date="2020-07" db="EMBL/GenBank/DDBJ databases">
        <title>Halophilic bacteria isolated from french cheeses.</title>
        <authorList>
            <person name="Kothe C.I."/>
            <person name="Farah-Kraiem B."/>
            <person name="Renault P."/>
            <person name="Dridi B."/>
        </authorList>
    </citation>
    <scope>NUCLEOTIDE SEQUENCE [LARGE SCALE GENOMIC DNA]</scope>
    <source>
        <strain evidence="1 2">FME14</strain>
    </source>
</reference>
<dbReference type="EMBL" id="RRZA01000023">
    <property type="protein sequence ID" value="MBE0457630.1"/>
    <property type="molecule type" value="Genomic_DNA"/>
</dbReference>
<name>A0ABR9FLC9_9GAMM</name>
<proteinExistence type="predicted"/>
<dbReference type="RefSeq" id="WP_192541541.1">
    <property type="nucleotide sequence ID" value="NZ_CASHZX010000002.1"/>
</dbReference>
<comment type="caution">
    <text evidence="1">The sequence shown here is derived from an EMBL/GenBank/DDBJ whole genome shotgun (WGS) entry which is preliminary data.</text>
</comment>
<evidence type="ECO:0000313" key="1">
    <source>
        <dbReference type="EMBL" id="MBE0457630.1"/>
    </source>
</evidence>
<sequence>MNLNLWRQKGRISIWRYEPLNKNFPGWHLSADKVGYESLLELLNLLELSPFGSKRTLKLVKPDICLASSMLKKTPEQKILITLSDLGAHWQLKAGRDKLLFNIGVQKISILKAGIMDAINGEYDFSVGAINGQNIWFW</sequence>
<accession>A0ABR9FLC9</accession>
<organism evidence="1 2">
    <name type="scientific">Pseudoalteromonas prydzensis</name>
    <dbReference type="NCBI Taxonomy" id="182141"/>
    <lineage>
        <taxon>Bacteria</taxon>
        <taxon>Pseudomonadati</taxon>
        <taxon>Pseudomonadota</taxon>
        <taxon>Gammaproteobacteria</taxon>
        <taxon>Alteromonadales</taxon>
        <taxon>Pseudoalteromonadaceae</taxon>
        <taxon>Pseudoalteromonas</taxon>
    </lineage>
</organism>
<evidence type="ECO:0000313" key="2">
    <source>
        <dbReference type="Proteomes" id="UP000707245"/>
    </source>
</evidence>
<dbReference type="Proteomes" id="UP000707245">
    <property type="component" value="Unassembled WGS sequence"/>
</dbReference>
<gene>
    <name evidence="1" type="ORF">EI167_09235</name>
</gene>
<keyword evidence="2" id="KW-1185">Reference proteome</keyword>